<evidence type="ECO:0000313" key="3">
    <source>
        <dbReference type="Proteomes" id="UP000287224"/>
    </source>
</evidence>
<feature type="binding site" evidence="1">
    <location>
        <position position="186"/>
    </location>
    <ligand>
        <name>Zn(2+)</name>
        <dbReference type="ChEBI" id="CHEBI:29105"/>
    </ligand>
</feature>
<gene>
    <name evidence="2" type="primary">tag</name>
    <name evidence="2" type="ORF">KDAU_49360</name>
</gene>
<protein>
    <submittedName>
        <fullName evidence="2">DNA-3-methyladenine glycosylase I</fullName>
    </submittedName>
</protein>
<proteinExistence type="predicted"/>
<dbReference type="InterPro" id="IPR005019">
    <property type="entry name" value="Adenine_glyco"/>
</dbReference>
<name>A0A401ZL51_9CHLR</name>
<dbReference type="Pfam" id="PF03352">
    <property type="entry name" value="Adenine_glyco"/>
    <property type="match status" value="1"/>
</dbReference>
<dbReference type="RefSeq" id="WP_126599001.1">
    <property type="nucleotide sequence ID" value="NZ_BIFQ01000001.1"/>
</dbReference>
<evidence type="ECO:0000256" key="1">
    <source>
        <dbReference type="PIRSR" id="PIRSR605019-1"/>
    </source>
</evidence>
<dbReference type="Proteomes" id="UP000287224">
    <property type="component" value="Unassembled WGS sequence"/>
</dbReference>
<dbReference type="GO" id="GO:0006284">
    <property type="term" value="P:base-excision repair"/>
    <property type="evidence" value="ECO:0007669"/>
    <property type="project" value="InterPro"/>
</dbReference>
<keyword evidence="1" id="KW-0479">Metal-binding</keyword>
<dbReference type="OrthoDB" id="9807664at2"/>
<reference evidence="3" key="1">
    <citation type="submission" date="2018-12" db="EMBL/GenBank/DDBJ databases">
        <title>Tengunoibacter tsumagoiensis gen. nov., sp. nov., Dictyobacter kobayashii sp. nov., D. alpinus sp. nov., and D. joshuensis sp. nov. and description of Dictyobacteraceae fam. nov. within the order Ktedonobacterales isolated from Tengu-no-mugimeshi.</title>
        <authorList>
            <person name="Wang C.M."/>
            <person name="Zheng Y."/>
            <person name="Sakai Y."/>
            <person name="Toyoda A."/>
            <person name="Minakuchi Y."/>
            <person name="Abe K."/>
            <person name="Yokota A."/>
            <person name="Yabe S."/>
        </authorList>
    </citation>
    <scope>NUCLEOTIDE SEQUENCE [LARGE SCALE GENOMIC DNA]</scope>
    <source>
        <strain evidence="3">S-27</strain>
    </source>
</reference>
<accession>A0A401ZL51</accession>
<dbReference type="InterPro" id="IPR011257">
    <property type="entry name" value="DNA_glycosylase"/>
</dbReference>
<feature type="binding site" evidence="1">
    <location>
        <position position="182"/>
    </location>
    <ligand>
        <name>Zn(2+)</name>
        <dbReference type="ChEBI" id="CHEBI:29105"/>
    </ligand>
</feature>
<dbReference type="Gene3D" id="1.10.340.30">
    <property type="entry name" value="Hypothetical protein, domain 2"/>
    <property type="match status" value="1"/>
</dbReference>
<evidence type="ECO:0000313" key="2">
    <source>
        <dbReference type="EMBL" id="GCE07607.1"/>
    </source>
</evidence>
<feature type="binding site" evidence="1">
    <location>
        <position position="16"/>
    </location>
    <ligand>
        <name>Zn(2+)</name>
        <dbReference type="ChEBI" id="CHEBI:29105"/>
    </ligand>
</feature>
<sequence>MTTEQREATNEERRRCQWAQSNELFYVYHDEEWGVPVHDDRLLFEMLNLEGAQAGLSWLTILKKRENYRAAFDNFDAHKIAQYDASKKESLLGDEGIVRNRLKINAVVENAKAMLEVQCEFGSFDRYIWRFVNGQPLEADDRQRAVAISEHMSKDLKKRGFRFVGATICYAFMQAVGMVNDHTDDCFRAGMQA</sequence>
<dbReference type="GO" id="GO:0008725">
    <property type="term" value="F:DNA-3-methyladenine glycosylase activity"/>
    <property type="evidence" value="ECO:0007669"/>
    <property type="project" value="InterPro"/>
</dbReference>
<dbReference type="SUPFAM" id="SSF48150">
    <property type="entry name" value="DNA-glycosylase"/>
    <property type="match status" value="1"/>
</dbReference>
<dbReference type="AlphaFoldDB" id="A0A401ZL51"/>
<keyword evidence="3" id="KW-1185">Reference proteome</keyword>
<dbReference type="PANTHER" id="PTHR31116:SF29">
    <property type="entry name" value="DNA GLYCOSYLASE SUPERFAMILY PROTEIN"/>
    <property type="match status" value="1"/>
</dbReference>
<feature type="binding site" evidence="1">
    <location>
        <position position="29"/>
    </location>
    <ligand>
        <name>Zn(2+)</name>
        <dbReference type="ChEBI" id="CHEBI:29105"/>
    </ligand>
</feature>
<comment type="caution">
    <text evidence="2">The sequence shown here is derived from an EMBL/GenBank/DDBJ whole genome shotgun (WGS) entry which is preliminary data.</text>
</comment>
<organism evidence="2 3">
    <name type="scientific">Dictyobacter aurantiacus</name>
    <dbReference type="NCBI Taxonomy" id="1936993"/>
    <lineage>
        <taxon>Bacteria</taxon>
        <taxon>Bacillati</taxon>
        <taxon>Chloroflexota</taxon>
        <taxon>Ktedonobacteria</taxon>
        <taxon>Ktedonobacterales</taxon>
        <taxon>Dictyobacteraceae</taxon>
        <taxon>Dictyobacter</taxon>
    </lineage>
</organism>
<dbReference type="GO" id="GO:0046872">
    <property type="term" value="F:metal ion binding"/>
    <property type="evidence" value="ECO:0007669"/>
    <property type="project" value="UniProtKB-KW"/>
</dbReference>
<dbReference type="EMBL" id="BIFQ01000001">
    <property type="protein sequence ID" value="GCE07607.1"/>
    <property type="molecule type" value="Genomic_DNA"/>
</dbReference>
<dbReference type="PANTHER" id="PTHR31116">
    <property type="entry name" value="OS04G0501200 PROTEIN"/>
    <property type="match status" value="1"/>
</dbReference>
<keyword evidence="1" id="KW-0862">Zinc</keyword>